<evidence type="ECO:0000256" key="6">
    <source>
        <dbReference type="RuleBase" id="RU003653"/>
    </source>
</evidence>
<feature type="binding site" evidence="5">
    <location>
        <position position="434"/>
    </location>
    <ligand>
        <name>a divalent metal cation</name>
        <dbReference type="ChEBI" id="CHEBI:60240"/>
        <label>2</label>
        <note>catalytic</note>
    </ligand>
</feature>
<organism evidence="9 10">
    <name type="scientific">Besnoitia besnoiti</name>
    <name type="common">Apicomplexan protozoan</name>
    <dbReference type="NCBI Taxonomy" id="94643"/>
    <lineage>
        <taxon>Eukaryota</taxon>
        <taxon>Sar</taxon>
        <taxon>Alveolata</taxon>
        <taxon>Apicomplexa</taxon>
        <taxon>Conoidasida</taxon>
        <taxon>Coccidia</taxon>
        <taxon>Eucoccidiorida</taxon>
        <taxon>Eimeriorina</taxon>
        <taxon>Sarcocystidae</taxon>
        <taxon>Besnoitia</taxon>
    </lineage>
</organism>
<dbReference type="KEGG" id="bbes:BESB_083890"/>
<dbReference type="GO" id="GO:0006508">
    <property type="term" value="P:proteolysis"/>
    <property type="evidence" value="ECO:0007669"/>
    <property type="project" value="UniProtKB-KW"/>
</dbReference>
<feature type="region of interest" description="Disordered" evidence="7">
    <location>
        <begin position="87"/>
        <end position="113"/>
    </location>
</feature>
<keyword evidence="2 5" id="KW-0645">Protease</keyword>
<feature type="binding site" evidence="5">
    <location>
        <position position="327"/>
    </location>
    <ligand>
        <name>a divalent metal cation</name>
        <dbReference type="ChEBI" id="CHEBI:60240"/>
        <label>1</label>
    </ligand>
</feature>
<name>A0A2A9MCR8_BESBE</name>
<dbReference type="InterPro" id="IPR036005">
    <property type="entry name" value="Creatinase/aminopeptidase-like"/>
</dbReference>
<keyword evidence="10" id="KW-1185">Reference proteome</keyword>
<protein>
    <recommendedName>
        <fullName evidence="6">Methionine aminopeptidase</fullName>
        <ecNumber evidence="6">3.4.11.18</ecNumber>
    </recommendedName>
</protein>
<dbReference type="PANTHER" id="PTHR43330:SF7">
    <property type="entry name" value="METHIONINE AMINOPEPTIDASE 1"/>
    <property type="match status" value="1"/>
</dbReference>
<evidence type="ECO:0000256" key="4">
    <source>
        <dbReference type="ARBA" id="ARBA00022801"/>
    </source>
</evidence>
<feature type="binding site" evidence="5">
    <location>
        <position position="310"/>
    </location>
    <ligand>
        <name>substrate</name>
    </ligand>
</feature>
<keyword evidence="4 5" id="KW-0378">Hydrolase</keyword>
<dbReference type="GO" id="GO:0004239">
    <property type="term" value="F:initiator methionyl aminopeptidase activity"/>
    <property type="evidence" value="ECO:0007669"/>
    <property type="project" value="UniProtKB-UniRule"/>
</dbReference>
<reference evidence="9 10" key="1">
    <citation type="submission" date="2017-09" db="EMBL/GenBank/DDBJ databases">
        <title>Genome sequencing of Besnoitia besnoiti strain Bb-Ger1.</title>
        <authorList>
            <person name="Schares G."/>
            <person name="Venepally P."/>
            <person name="Lorenzi H.A."/>
        </authorList>
    </citation>
    <scope>NUCLEOTIDE SEQUENCE [LARGE SCALE GENOMIC DNA]</scope>
    <source>
        <strain evidence="9 10">Bb-Ger1</strain>
    </source>
</reference>
<dbReference type="EC" id="3.4.11.18" evidence="6"/>
<dbReference type="EMBL" id="NWUJ01000009">
    <property type="protein sequence ID" value="PFH33190.1"/>
    <property type="molecule type" value="Genomic_DNA"/>
</dbReference>
<evidence type="ECO:0000313" key="10">
    <source>
        <dbReference type="Proteomes" id="UP000224006"/>
    </source>
</evidence>
<comment type="function">
    <text evidence="6">Cotranslationally removes the N-terminal methionine from nascent proteins. The N-terminal methionine is often cleaved when the second residue in the primary sequence is small and uncharged (Met-Ala-, Cys, Gly, Pro, Ser, Thr, or Val).</text>
</comment>
<dbReference type="NCBIfam" id="TIGR00500">
    <property type="entry name" value="met_pdase_I"/>
    <property type="match status" value="1"/>
</dbReference>
<sequence length="483" mass="51852">MRNFVKATGASILNKPSARSPFARSCLSPSRAEPPSRLFATCPACLKNSASESVATGLSTSFFNPPSHRASFPGGEFFSAPSLASGRRLPLSVSSPLSSEKQSERGRRKASRRCAACASSGREAAVSGFSRSALETKGAGSTLRQTSTGHCRFFATTSATTSKDTDKSEPRAILTPKLVLQRDPRRARRFPQTLVEGQYAVLPAQPIPDSIPRPPYARRFNASAASHLDAADEPGEIQTPEALAKIRAAATVAANALKLGLEAAKEGVTTEDLDKIVHEYIVSVGAYPAAVNFHNFPKAVCASVNEAVCHGIPDLRPLQDGDIVTLDCTAYVDGFFGDCAGTAMVGNVSPVHRDLVETTKECLNEAIEFIKPGVPIKEVGRIVSQHAKQKGFSVVLEFCGHFIGRKMHLPPLISHVYPNDTEGIFRVGQTFTIEPILCEGSPALYTWKDGWTIVTQDCSRAAQFEHTILMTPEGAEILTKPTI</sequence>
<accession>A0A2A9MCR8</accession>
<dbReference type="GO" id="GO:0005829">
    <property type="term" value="C:cytosol"/>
    <property type="evidence" value="ECO:0007669"/>
    <property type="project" value="TreeGrafter"/>
</dbReference>
<evidence type="ECO:0000256" key="2">
    <source>
        <dbReference type="ARBA" id="ARBA00022670"/>
    </source>
</evidence>
<dbReference type="AlphaFoldDB" id="A0A2A9MCR8"/>
<feature type="binding site" evidence="5">
    <location>
        <position position="465"/>
    </location>
    <ligand>
        <name>a divalent metal cation</name>
        <dbReference type="ChEBI" id="CHEBI:60240"/>
        <label>1</label>
    </ligand>
</feature>
<dbReference type="PANTHER" id="PTHR43330">
    <property type="entry name" value="METHIONINE AMINOPEPTIDASE"/>
    <property type="match status" value="1"/>
</dbReference>
<keyword evidence="1 5" id="KW-0031">Aminopeptidase</keyword>
<feature type="binding site" evidence="5">
    <location>
        <position position="338"/>
    </location>
    <ligand>
        <name>a divalent metal cation</name>
        <dbReference type="ChEBI" id="CHEBI:60240"/>
        <label>1</label>
    </ligand>
</feature>
<comment type="cofactor">
    <cofactor evidence="5">
        <name>Co(2+)</name>
        <dbReference type="ChEBI" id="CHEBI:48828"/>
    </cofactor>
    <cofactor evidence="5">
        <name>Zn(2+)</name>
        <dbReference type="ChEBI" id="CHEBI:29105"/>
    </cofactor>
    <cofactor evidence="5">
        <name>Mn(2+)</name>
        <dbReference type="ChEBI" id="CHEBI:29035"/>
    </cofactor>
    <cofactor evidence="5">
        <name>Fe(2+)</name>
        <dbReference type="ChEBI" id="CHEBI:29033"/>
    </cofactor>
    <text evidence="5">Binds 2 divalent metal cations per subunit. Has a high-affinity and a low affinity metal-binding site. The true nature of the physiological cofactor is under debate. The enzyme is active with cobalt, zinc, manganese or divalent iron ions. Most likely, methionine aminopeptidases function as mononuclear Fe(2+)-metalloproteases under physiological conditions, and the catalytically relevant metal-binding site has been assigned to the histidine-containing high-affinity site.</text>
</comment>
<dbReference type="GO" id="GO:0046872">
    <property type="term" value="F:metal ion binding"/>
    <property type="evidence" value="ECO:0007669"/>
    <property type="project" value="UniProtKB-UniRule"/>
</dbReference>
<dbReference type="InterPro" id="IPR001714">
    <property type="entry name" value="Pept_M24_MAP"/>
</dbReference>
<proteinExistence type="inferred from homology"/>
<feature type="binding site" evidence="5">
    <location>
        <position position="401"/>
    </location>
    <ligand>
        <name>a divalent metal cation</name>
        <dbReference type="ChEBI" id="CHEBI:60240"/>
        <label>2</label>
        <note>catalytic</note>
    </ligand>
</feature>
<comment type="catalytic activity">
    <reaction evidence="5 6">
        <text>Release of N-terminal amino acids, preferentially methionine, from peptides and arylamides.</text>
        <dbReference type="EC" id="3.4.11.18"/>
    </reaction>
</comment>
<dbReference type="HAMAP" id="MF_01974">
    <property type="entry name" value="MetAP_1"/>
    <property type="match status" value="1"/>
</dbReference>
<comment type="similarity">
    <text evidence="5">Belongs to the peptidase M24A family. Methionine aminopeptidase type 1 subfamily.</text>
</comment>
<dbReference type="RefSeq" id="XP_029217199.1">
    <property type="nucleotide sequence ID" value="XM_029366739.1"/>
</dbReference>
<dbReference type="GO" id="GO:0070006">
    <property type="term" value="F:metalloaminopeptidase activity"/>
    <property type="evidence" value="ECO:0007669"/>
    <property type="project" value="UniProtKB-UniRule"/>
</dbReference>
<evidence type="ECO:0000256" key="3">
    <source>
        <dbReference type="ARBA" id="ARBA00022723"/>
    </source>
</evidence>
<dbReference type="Proteomes" id="UP000224006">
    <property type="component" value="Chromosome VIII"/>
</dbReference>
<dbReference type="PRINTS" id="PR00599">
    <property type="entry name" value="MAPEPTIDASE"/>
</dbReference>
<comment type="caution">
    <text evidence="9">The sequence shown here is derived from an EMBL/GenBank/DDBJ whole genome shotgun (WGS) entry which is preliminary data.</text>
</comment>
<feature type="domain" description="Peptidase M24" evidence="8">
    <location>
        <begin position="245"/>
        <end position="471"/>
    </location>
</feature>
<dbReference type="SUPFAM" id="SSF55920">
    <property type="entry name" value="Creatinase/aminopeptidase"/>
    <property type="match status" value="1"/>
</dbReference>
<evidence type="ECO:0000259" key="8">
    <source>
        <dbReference type="Pfam" id="PF00557"/>
    </source>
</evidence>
<dbReference type="STRING" id="94643.A0A2A9MCR8"/>
<feature type="binding site" evidence="5">
    <location>
        <position position="465"/>
    </location>
    <ligand>
        <name>a divalent metal cation</name>
        <dbReference type="ChEBI" id="CHEBI:60240"/>
        <label>2</label>
        <note>catalytic</note>
    </ligand>
</feature>
<gene>
    <name evidence="9" type="ORF">BESB_083890</name>
</gene>
<dbReference type="CDD" id="cd01086">
    <property type="entry name" value="MetAP1"/>
    <property type="match status" value="1"/>
</dbReference>
<dbReference type="OrthoDB" id="331520at2759"/>
<feature type="compositionally biased region" description="Low complexity" evidence="7">
    <location>
        <begin position="89"/>
        <end position="99"/>
    </location>
</feature>
<feature type="binding site" evidence="5">
    <location>
        <position position="338"/>
    </location>
    <ligand>
        <name>a divalent metal cation</name>
        <dbReference type="ChEBI" id="CHEBI:60240"/>
        <label>2</label>
        <note>catalytic</note>
    </ligand>
</feature>
<evidence type="ECO:0000256" key="1">
    <source>
        <dbReference type="ARBA" id="ARBA00022438"/>
    </source>
</evidence>
<dbReference type="VEuPathDB" id="ToxoDB:BESB_083890"/>
<feature type="binding site" evidence="5">
    <location>
        <position position="408"/>
    </location>
    <ligand>
        <name>substrate</name>
    </ligand>
</feature>
<dbReference type="Pfam" id="PF00557">
    <property type="entry name" value="Peptidase_M24"/>
    <property type="match status" value="1"/>
</dbReference>
<evidence type="ECO:0000256" key="7">
    <source>
        <dbReference type="SAM" id="MobiDB-lite"/>
    </source>
</evidence>
<keyword evidence="3 5" id="KW-0479">Metal-binding</keyword>
<evidence type="ECO:0000256" key="5">
    <source>
        <dbReference type="HAMAP-Rule" id="MF_03174"/>
    </source>
</evidence>
<evidence type="ECO:0000313" key="9">
    <source>
        <dbReference type="EMBL" id="PFH33190.1"/>
    </source>
</evidence>
<dbReference type="InterPro" id="IPR002467">
    <property type="entry name" value="Pept_M24A_MAP1"/>
</dbReference>
<dbReference type="Gene3D" id="3.90.230.10">
    <property type="entry name" value="Creatinase/methionine aminopeptidase superfamily"/>
    <property type="match status" value="1"/>
</dbReference>
<dbReference type="InterPro" id="IPR000994">
    <property type="entry name" value="Pept_M24"/>
</dbReference>
<dbReference type="GeneID" id="40313315"/>